<evidence type="ECO:0000313" key="1">
    <source>
        <dbReference type="EMBL" id="CAD9861511.1"/>
    </source>
</evidence>
<protein>
    <recommendedName>
        <fullName evidence="2">ABC transmembrane type-1 domain-containing protein</fullName>
    </recommendedName>
</protein>
<sequence length="161" mass="18103">MWTSWLAVMATLRIQFAQVIALGVSIGNILRVPAKGFLGPVIKGLLPVEDYKKWVDVVLDFTCKLIAITIAWFVQRVIAAVQSGIRGGLMFSRSLLKFALKKGYISFDDEDTYIDEVVGWSVAAFGIYFQISYGFAVPFPLNIVMLPVQLLEWFLMWTVSD</sequence>
<reference evidence="1" key="1">
    <citation type="submission" date="2021-01" db="EMBL/GenBank/DDBJ databases">
        <authorList>
            <person name="Corre E."/>
            <person name="Pelletier E."/>
            <person name="Niang G."/>
            <person name="Scheremetjew M."/>
            <person name="Finn R."/>
            <person name="Kale V."/>
            <person name="Holt S."/>
            <person name="Cochrane G."/>
            <person name="Meng A."/>
            <person name="Brown T."/>
            <person name="Cohen L."/>
        </authorList>
    </citation>
    <scope>NUCLEOTIDE SEQUENCE</scope>
    <source>
        <strain evidence="1">CCMP1661</strain>
    </source>
</reference>
<dbReference type="EMBL" id="HBHR01008341">
    <property type="protein sequence ID" value="CAD9861511.1"/>
    <property type="molecule type" value="Transcribed_RNA"/>
</dbReference>
<proteinExistence type="predicted"/>
<name>A0A7S2XX56_9STRA</name>
<gene>
    <name evidence="1" type="ORF">FJAP1339_LOCUS4033</name>
</gene>
<organism evidence="1">
    <name type="scientific">Fibrocapsa japonica</name>
    <dbReference type="NCBI Taxonomy" id="94617"/>
    <lineage>
        <taxon>Eukaryota</taxon>
        <taxon>Sar</taxon>
        <taxon>Stramenopiles</taxon>
        <taxon>Ochrophyta</taxon>
        <taxon>Raphidophyceae</taxon>
        <taxon>Chattonellales</taxon>
        <taxon>Chattonellaceae</taxon>
        <taxon>Fibrocapsa</taxon>
    </lineage>
</organism>
<evidence type="ECO:0008006" key="2">
    <source>
        <dbReference type="Google" id="ProtNLM"/>
    </source>
</evidence>
<accession>A0A7S2XX56</accession>
<dbReference type="AlphaFoldDB" id="A0A7S2XX56"/>